<comment type="caution">
    <text evidence="2">The sequence shown here is derived from an EMBL/GenBank/DDBJ whole genome shotgun (WGS) entry which is preliminary data.</text>
</comment>
<evidence type="ECO:0000313" key="2">
    <source>
        <dbReference type="EMBL" id="RIV35230.1"/>
    </source>
</evidence>
<dbReference type="RefSeq" id="WP_119607456.1">
    <property type="nucleotide sequence ID" value="NZ_QXFH01000070.1"/>
</dbReference>
<accession>A0A3A1N8F0</accession>
<gene>
    <name evidence="2" type="ORF">D2V08_07705</name>
</gene>
<reference evidence="2 3" key="1">
    <citation type="submission" date="2018-08" db="EMBL/GenBank/DDBJ databases">
        <title>Proposal of Muricauda 72 sp.nov. and Muricauda NH166 sp.nov., isolated from seawater.</title>
        <authorList>
            <person name="Cheng H."/>
            <person name="Wu Y.-H."/>
            <person name="Guo L.-L."/>
            <person name="Xu X.-W."/>
        </authorList>
    </citation>
    <scope>NUCLEOTIDE SEQUENCE [LARGE SCALE GENOMIC DNA]</scope>
    <source>
        <strain evidence="2 3">KCTC 22173</strain>
    </source>
</reference>
<dbReference type="InterPro" id="IPR000182">
    <property type="entry name" value="GNAT_dom"/>
</dbReference>
<dbReference type="OrthoDB" id="9795199at2"/>
<dbReference type="AlphaFoldDB" id="A0A3A1N8F0"/>
<name>A0A3A1N8F0_9FLAO</name>
<evidence type="ECO:0000259" key="1">
    <source>
        <dbReference type="Pfam" id="PF13302"/>
    </source>
</evidence>
<dbReference type="PANTHER" id="PTHR43610">
    <property type="entry name" value="BLL6696 PROTEIN"/>
    <property type="match status" value="1"/>
</dbReference>
<keyword evidence="3" id="KW-1185">Reference proteome</keyword>
<dbReference type="InterPro" id="IPR016181">
    <property type="entry name" value="Acyl_CoA_acyltransferase"/>
</dbReference>
<dbReference type="PANTHER" id="PTHR43610:SF1">
    <property type="entry name" value="N-ACETYLTRANSFERASE DOMAIN-CONTAINING PROTEIN"/>
    <property type="match status" value="1"/>
</dbReference>
<organism evidence="2 3">
    <name type="scientific">Flagellimonas lutimaris</name>
    <dbReference type="NCBI Taxonomy" id="475082"/>
    <lineage>
        <taxon>Bacteria</taxon>
        <taxon>Pseudomonadati</taxon>
        <taxon>Bacteroidota</taxon>
        <taxon>Flavobacteriia</taxon>
        <taxon>Flavobacteriales</taxon>
        <taxon>Flavobacteriaceae</taxon>
        <taxon>Flagellimonas</taxon>
    </lineage>
</organism>
<feature type="domain" description="N-acetyltransferase" evidence="1">
    <location>
        <begin position="17"/>
        <end position="154"/>
    </location>
</feature>
<sequence>MDSWLRPIQLEGELVKLVPLQKSQKVDLAFAASDGNLWKLWYTSVPSPKTIDSYLDMALSEQEKGNALPFAIINKKTNTIVGSTRYLNVDAKNKRVEIGATWYAKKTQRTGINTECKYLLLKYAFENLNCIAVEFRTHFHNHPSRNAILRLGAKQDGILRNHRVDEFGNLRDTVVFSILNSEWKTVKTSLEHKMKKSYLS</sequence>
<proteinExistence type="predicted"/>
<dbReference type="Gene3D" id="3.40.630.30">
    <property type="match status" value="1"/>
</dbReference>
<dbReference type="EMBL" id="QXFH01000070">
    <property type="protein sequence ID" value="RIV35230.1"/>
    <property type="molecule type" value="Genomic_DNA"/>
</dbReference>
<keyword evidence="2" id="KW-0808">Transferase</keyword>
<dbReference type="SUPFAM" id="SSF55729">
    <property type="entry name" value="Acyl-CoA N-acyltransferases (Nat)"/>
    <property type="match status" value="1"/>
</dbReference>
<dbReference type="GO" id="GO:0016747">
    <property type="term" value="F:acyltransferase activity, transferring groups other than amino-acyl groups"/>
    <property type="evidence" value="ECO:0007669"/>
    <property type="project" value="InterPro"/>
</dbReference>
<dbReference type="Pfam" id="PF13302">
    <property type="entry name" value="Acetyltransf_3"/>
    <property type="match status" value="1"/>
</dbReference>
<protein>
    <submittedName>
        <fullName evidence="2">N-acetyltransferase</fullName>
    </submittedName>
</protein>
<dbReference type="Proteomes" id="UP000266067">
    <property type="component" value="Unassembled WGS sequence"/>
</dbReference>
<evidence type="ECO:0000313" key="3">
    <source>
        <dbReference type="Proteomes" id="UP000266067"/>
    </source>
</evidence>